<evidence type="ECO:0000313" key="2">
    <source>
        <dbReference type="EMBL" id="BCX48318.1"/>
    </source>
</evidence>
<dbReference type="EMBL" id="AP024702">
    <property type="protein sequence ID" value="BCX48318.1"/>
    <property type="molecule type" value="Genomic_DNA"/>
</dbReference>
<protein>
    <submittedName>
        <fullName evidence="2">Methyltransferase FkbM family protein</fullName>
    </submittedName>
</protein>
<dbReference type="PANTHER" id="PTHR36973">
    <property type="entry name" value="SLL1456 PROTEIN-RELATED"/>
    <property type="match status" value="1"/>
</dbReference>
<evidence type="ECO:0000259" key="1">
    <source>
        <dbReference type="Pfam" id="PF05050"/>
    </source>
</evidence>
<keyword evidence="3" id="KW-1185">Reference proteome</keyword>
<proteinExistence type="predicted"/>
<gene>
    <name evidence="2" type="ORF">HAHE_22260</name>
</gene>
<reference evidence="2 3" key="1">
    <citation type="submission" date="2021-06" db="EMBL/GenBank/DDBJ databases">
        <title>Complete genome of Haloferula helveola possessing various polysaccharide degrading enzymes.</title>
        <authorList>
            <person name="Takami H."/>
            <person name="Huang C."/>
            <person name="Hamasaki K."/>
        </authorList>
    </citation>
    <scope>NUCLEOTIDE SEQUENCE [LARGE SCALE GENOMIC DNA]</scope>
    <source>
        <strain evidence="2 3">CN-1</strain>
    </source>
</reference>
<organism evidence="2 3">
    <name type="scientific">Haloferula helveola</name>
    <dbReference type="NCBI Taxonomy" id="490095"/>
    <lineage>
        <taxon>Bacteria</taxon>
        <taxon>Pseudomonadati</taxon>
        <taxon>Verrucomicrobiota</taxon>
        <taxon>Verrucomicrobiia</taxon>
        <taxon>Verrucomicrobiales</taxon>
        <taxon>Verrucomicrobiaceae</taxon>
        <taxon>Haloferula</taxon>
    </lineage>
</organism>
<dbReference type="GO" id="GO:0008168">
    <property type="term" value="F:methyltransferase activity"/>
    <property type="evidence" value="ECO:0007669"/>
    <property type="project" value="UniProtKB-KW"/>
</dbReference>
<accession>A0ABM7RCV8</accession>
<dbReference type="NCBIfam" id="TIGR01444">
    <property type="entry name" value="fkbM_fam"/>
    <property type="match status" value="1"/>
</dbReference>
<dbReference type="InterPro" id="IPR029063">
    <property type="entry name" value="SAM-dependent_MTases_sf"/>
</dbReference>
<dbReference type="GO" id="GO:0032259">
    <property type="term" value="P:methylation"/>
    <property type="evidence" value="ECO:0007669"/>
    <property type="project" value="UniProtKB-KW"/>
</dbReference>
<dbReference type="InterPro" id="IPR006342">
    <property type="entry name" value="FkbM_mtfrase"/>
</dbReference>
<name>A0ABM7RCV8_9BACT</name>
<dbReference type="SUPFAM" id="SSF53335">
    <property type="entry name" value="S-adenosyl-L-methionine-dependent methyltransferases"/>
    <property type="match status" value="1"/>
</dbReference>
<evidence type="ECO:0000313" key="3">
    <source>
        <dbReference type="Proteomes" id="UP001374893"/>
    </source>
</evidence>
<dbReference type="Proteomes" id="UP001374893">
    <property type="component" value="Chromosome"/>
</dbReference>
<dbReference type="InterPro" id="IPR053188">
    <property type="entry name" value="FkbM_Methyltransferase"/>
</dbReference>
<dbReference type="Pfam" id="PF05050">
    <property type="entry name" value="Methyltransf_21"/>
    <property type="match status" value="1"/>
</dbReference>
<dbReference type="Gene3D" id="3.40.50.150">
    <property type="entry name" value="Vaccinia Virus protein VP39"/>
    <property type="match status" value="1"/>
</dbReference>
<keyword evidence="2" id="KW-0489">Methyltransferase</keyword>
<feature type="domain" description="Methyltransferase FkbM" evidence="1">
    <location>
        <begin position="41"/>
        <end position="203"/>
    </location>
</feature>
<keyword evidence="2" id="KW-0808">Transferase</keyword>
<dbReference type="PANTHER" id="PTHR36973:SF4">
    <property type="entry name" value="NODULATION PROTEIN"/>
    <property type="match status" value="1"/>
</dbReference>
<sequence>MRKDTIGRLVKKIVRRNGFDLVRHIGLGELLSINRVDVVVDIGANDGGYVQALREDGWEGSVVSFEPQPAAFSRLQERFAGNPNWKGRELALGEENGTFEMNIHEMDVLSSFLTKTEKETSAGKTVSVEMARMDSVFDAVLGSHSRPFVKIDTQGFERQVINGFGSRTSDVVGWQLELSVEALYEGQPRIEEILGLMRELGFSLWRILPGLRDPRTLRIYEVDGIFFRL</sequence>